<dbReference type="InterPro" id="IPR003749">
    <property type="entry name" value="ThiS/MoaD-like"/>
</dbReference>
<dbReference type="Proteomes" id="UP000198228">
    <property type="component" value="Chromosome I"/>
</dbReference>
<dbReference type="Gene3D" id="3.10.20.30">
    <property type="match status" value="1"/>
</dbReference>
<sequence>MFRPLTFSAVHFSSVTEAHPIKEHDIMAIEVRIPTILRSYTGGAKVVEGAGDTLGDLLTDLDSRHAGLRGRLVTDAGALHRFVNVYVNDEDVRFLGALDAKLTDGDSVTILPAVAGGAFGFAAAAAIASHAVSRRAPVAR</sequence>
<evidence type="ECO:0000313" key="2">
    <source>
        <dbReference type="Proteomes" id="UP000198228"/>
    </source>
</evidence>
<dbReference type="AlphaFoldDB" id="A0A1C5A6Y9"/>
<name>A0A1C5A6Y9_9ACTN</name>
<dbReference type="EMBL" id="LT607410">
    <property type="protein sequence ID" value="SCF40916.1"/>
    <property type="molecule type" value="Genomic_DNA"/>
</dbReference>
<dbReference type="Pfam" id="PF02597">
    <property type="entry name" value="ThiS"/>
    <property type="match status" value="1"/>
</dbReference>
<reference evidence="1 2" key="1">
    <citation type="submission" date="2016-06" db="EMBL/GenBank/DDBJ databases">
        <authorList>
            <person name="Kjaerup R.B."/>
            <person name="Dalgaard T.S."/>
            <person name="Juul-Madsen H.R."/>
        </authorList>
    </citation>
    <scope>NUCLEOTIDE SEQUENCE [LARGE SCALE GENOMIC DNA]</scope>
    <source>
        <strain evidence="1 2">DSM 43821</strain>
    </source>
</reference>
<accession>A0A1C5A6Y9</accession>
<dbReference type="PANTHER" id="PTHR38031:SF1">
    <property type="entry name" value="SULFUR CARRIER PROTEIN CYSO"/>
    <property type="match status" value="1"/>
</dbReference>
<dbReference type="PANTHER" id="PTHR38031">
    <property type="entry name" value="SULFUR CARRIER PROTEIN SLR0821-RELATED"/>
    <property type="match status" value="1"/>
</dbReference>
<evidence type="ECO:0000313" key="1">
    <source>
        <dbReference type="EMBL" id="SCF40916.1"/>
    </source>
</evidence>
<organism evidence="1 2">
    <name type="scientific">Micromonospora purpureochromogenes</name>
    <dbReference type="NCBI Taxonomy" id="47872"/>
    <lineage>
        <taxon>Bacteria</taxon>
        <taxon>Bacillati</taxon>
        <taxon>Actinomycetota</taxon>
        <taxon>Actinomycetes</taxon>
        <taxon>Micromonosporales</taxon>
        <taxon>Micromonosporaceae</taxon>
        <taxon>Micromonospora</taxon>
    </lineage>
</organism>
<proteinExistence type="predicted"/>
<dbReference type="InterPro" id="IPR052045">
    <property type="entry name" value="Sulfur_Carrier/Prot_Modifier"/>
</dbReference>
<gene>
    <name evidence="1" type="ORF">GA0074696_5462</name>
</gene>
<protein>
    <submittedName>
        <fullName evidence="1">Molybdopterin synthase subunit MoaD</fullName>
    </submittedName>
</protein>
<dbReference type="SUPFAM" id="SSF54285">
    <property type="entry name" value="MoaD/ThiS"/>
    <property type="match status" value="1"/>
</dbReference>
<dbReference type="InterPro" id="IPR016155">
    <property type="entry name" value="Mopterin_synth/thiamin_S_b"/>
</dbReference>
<dbReference type="InterPro" id="IPR012675">
    <property type="entry name" value="Beta-grasp_dom_sf"/>
</dbReference>